<feature type="compositionally biased region" description="Polar residues" evidence="1">
    <location>
        <begin position="1"/>
        <end position="12"/>
    </location>
</feature>
<dbReference type="AlphaFoldDB" id="A0AAD8V4W2"/>
<name>A0AAD8V4W2_9PEZI</name>
<proteinExistence type="predicted"/>
<accession>A0AAD8V4W2</accession>
<feature type="compositionally biased region" description="Low complexity" evidence="1">
    <location>
        <begin position="153"/>
        <end position="163"/>
    </location>
</feature>
<evidence type="ECO:0000256" key="1">
    <source>
        <dbReference type="SAM" id="MobiDB-lite"/>
    </source>
</evidence>
<dbReference type="Proteomes" id="UP001230504">
    <property type="component" value="Unassembled WGS sequence"/>
</dbReference>
<organism evidence="2 3">
    <name type="scientific">Colletotrichum navitas</name>
    <dbReference type="NCBI Taxonomy" id="681940"/>
    <lineage>
        <taxon>Eukaryota</taxon>
        <taxon>Fungi</taxon>
        <taxon>Dikarya</taxon>
        <taxon>Ascomycota</taxon>
        <taxon>Pezizomycotina</taxon>
        <taxon>Sordariomycetes</taxon>
        <taxon>Hypocreomycetidae</taxon>
        <taxon>Glomerellales</taxon>
        <taxon>Glomerellaceae</taxon>
        <taxon>Colletotrichum</taxon>
        <taxon>Colletotrichum graminicola species complex</taxon>
    </lineage>
</organism>
<feature type="region of interest" description="Disordered" evidence="1">
    <location>
        <begin position="151"/>
        <end position="170"/>
    </location>
</feature>
<dbReference type="EMBL" id="JAHLJV010000020">
    <property type="protein sequence ID" value="KAK1594362.1"/>
    <property type="molecule type" value="Genomic_DNA"/>
</dbReference>
<protein>
    <submittedName>
        <fullName evidence="2">Uncharacterized protein</fullName>
    </submittedName>
</protein>
<feature type="compositionally biased region" description="Basic and acidic residues" evidence="1">
    <location>
        <begin position="54"/>
        <end position="65"/>
    </location>
</feature>
<feature type="region of interest" description="Disordered" evidence="1">
    <location>
        <begin position="1"/>
        <end position="23"/>
    </location>
</feature>
<sequence>MNQEGSGSTSTCAPLEAPFNDGSLTSPPSFPVVRLLGTPPPAGWLISSSLSPRRPSEETRKSRQRELFHSRQFRISQSVEVLACDESAPTEARGHIGLSPCEFVHHCSLDISRPTIIRQLRTYPGARIRFPQLPFFLFFFSNTASALPTLASRPIPNRNRTLPRNPPLHGRQNTPGIAVYTCLSL</sequence>
<dbReference type="RefSeq" id="XP_060415545.1">
    <property type="nucleotide sequence ID" value="XM_060551088.1"/>
</dbReference>
<gene>
    <name evidence="2" type="ORF">LY79DRAFT_154488</name>
</gene>
<feature type="region of interest" description="Disordered" evidence="1">
    <location>
        <begin position="46"/>
        <end position="65"/>
    </location>
</feature>
<keyword evidence="3" id="KW-1185">Reference proteome</keyword>
<reference evidence="2" key="1">
    <citation type="submission" date="2021-06" db="EMBL/GenBank/DDBJ databases">
        <title>Comparative genomics, transcriptomics and evolutionary studies reveal genomic signatures of adaptation to plant cell wall in hemibiotrophic fungi.</title>
        <authorList>
            <consortium name="DOE Joint Genome Institute"/>
            <person name="Baroncelli R."/>
            <person name="Diaz J.F."/>
            <person name="Benocci T."/>
            <person name="Peng M."/>
            <person name="Battaglia E."/>
            <person name="Haridas S."/>
            <person name="Andreopoulos W."/>
            <person name="Labutti K."/>
            <person name="Pangilinan J."/>
            <person name="Floch G.L."/>
            <person name="Makela M.R."/>
            <person name="Henrissat B."/>
            <person name="Grigoriev I.V."/>
            <person name="Crouch J.A."/>
            <person name="De Vries R.P."/>
            <person name="Sukno S.A."/>
            <person name="Thon M.R."/>
        </authorList>
    </citation>
    <scope>NUCLEOTIDE SEQUENCE</scope>
    <source>
        <strain evidence="2">CBS 125086</strain>
    </source>
</reference>
<dbReference type="GeneID" id="85435328"/>
<comment type="caution">
    <text evidence="2">The sequence shown here is derived from an EMBL/GenBank/DDBJ whole genome shotgun (WGS) entry which is preliminary data.</text>
</comment>
<evidence type="ECO:0000313" key="3">
    <source>
        <dbReference type="Proteomes" id="UP001230504"/>
    </source>
</evidence>
<evidence type="ECO:0000313" key="2">
    <source>
        <dbReference type="EMBL" id="KAK1594362.1"/>
    </source>
</evidence>